<feature type="domain" description="NAD(P)-binding" evidence="1">
    <location>
        <begin position="5"/>
        <end position="188"/>
    </location>
</feature>
<proteinExistence type="predicted"/>
<dbReference type="PANTHER" id="PTHR15020:SF45">
    <property type="entry name" value="NAD(P)-BINDING DOMAIN-CONTAINING PROTEIN"/>
    <property type="match status" value="1"/>
</dbReference>
<organism evidence="2 3">
    <name type="scientific">Oceanicoccus sagamiensis</name>
    <dbReference type="NCBI Taxonomy" id="716816"/>
    <lineage>
        <taxon>Bacteria</taxon>
        <taxon>Pseudomonadati</taxon>
        <taxon>Pseudomonadota</taxon>
        <taxon>Gammaproteobacteria</taxon>
        <taxon>Cellvibrionales</taxon>
        <taxon>Spongiibacteraceae</taxon>
        <taxon>Oceanicoccus</taxon>
    </lineage>
</organism>
<dbReference type="KEGG" id="osg:BST96_10075"/>
<dbReference type="Proteomes" id="UP000193450">
    <property type="component" value="Chromosome"/>
</dbReference>
<keyword evidence="3" id="KW-1185">Reference proteome</keyword>
<dbReference type="AlphaFoldDB" id="A0A1X9NKN6"/>
<evidence type="ECO:0000259" key="1">
    <source>
        <dbReference type="Pfam" id="PF13460"/>
    </source>
</evidence>
<dbReference type="Pfam" id="PF13460">
    <property type="entry name" value="NAD_binding_10"/>
    <property type="match status" value="1"/>
</dbReference>
<dbReference type="CDD" id="cd05243">
    <property type="entry name" value="SDR_a5"/>
    <property type="match status" value="1"/>
</dbReference>
<evidence type="ECO:0000313" key="2">
    <source>
        <dbReference type="EMBL" id="ARN76365.1"/>
    </source>
</evidence>
<dbReference type="STRING" id="716816.BST96_10075"/>
<sequence>MLIFGASKGTGLETARLLSRRGDTVTAFVRPSSDITELKAINSVLITGDALSPDDVAKALTGKNYDAILTTLGCFKCETPPDFIGNKNVFDAAKASGNSRVIMVSTIGVGKSDAGIPWISKKMLADIIALKSKAEDTLTTSGLEYTIIRPGALKNAPATQKGLLTEDPTVIGVITREDLATLIVQSIDSSNTIGKIYSAMDQEMVWPWGMF</sequence>
<evidence type="ECO:0000313" key="3">
    <source>
        <dbReference type="Proteomes" id="UP000193450"/>
    </source>
</evidence>
<dbReference type="Gene3D" id="3.40.50.720">
    <property type="entry name" value="NAD(P)-binding Rossmann-like Domain"/>
    <property type="match status" value="1"/>
</dbReference>
<name>A0A1X9NKN6_9GAMM</name>
<dbReference type="InterPro" id="IPR036291">
    <property type="entry name" value="NAD(P)-bd_dom_sf"/>
</dbReference>
<dbReference type="SUPFAM" id="SSF51735">
    <property type="entry name" value="NAD(P)-binding Rossmann-fold domains"/>
    <property type="match status" value="1"/>
</dbReference>
<reference evidence="2 3" key="1">
    <citation type="submission" date="2016-11" db="EMBL/GenBank/DDBJ databases">
        <title>Trade-off between light-utilization and light-protection in marine flavobacteria.</title>
        <authorList>
            <person name="Kumagai Y."/>
        </authorList>
    </citation>
    <scope>NUCLEOTIDE SEQUENCE [LARGE SCALE GENOMIC DNA]</scope>
    <source>
        <strain evidence="2 3">NBRC 107125</strain>
    </source>
</reference>
<dbReference type="InterPro" id="IPR016040">
    <property type="entry name" value="NAD(P)-bd_dom"/>
</dbReference>
<dbReference type="PANTHER" id="PTHR15020">
    <property type="entry name" value="FLAVIN REDUCTASE-RELATED"/>
    <property type="match status" value="1"/>
</dbReference>
<gene>
    <name evidence="2" type="ORF">BST96_10075</name>
</gene>
<accession>A0A1X9NKN6</accession>
<protein>
    <recommendedName>
        <fullName evidence="1">NAD(P)-binding domain-containing protein</fullName>
    </recommendedName>
</protein>
<dbReference type="EMBL" id="CP019343">
    <property type="protein sequence ID" value="ARN76365.1"/>
    <property type="molecule type" value="Genomic_DNA"/>
</dbReference>